<proteinExistence type="predicted"/>
<evidence type="ECO:0000256" key="5">
    <source>
        <dbReference type="ARBA" id="ARBA00023136"/>
    </source>
</evidence>
<keyword evidence="2" id="KW-1003">Cell membrane</keyword>
<name>A0ABR5JVP9_9BACI</name>
<dbReference type="RefSeq" id="WP_053585590.1">
    <property type="nucleotide sequence ID" value="NZ_LGRV01000009.1"/>
</dbReference>
<dbReference type="SUPFAM" id="SSF103190">
    <property type="entry name" value="Sensory domain-like"/>
    <property type="match status" value="2"/>
</dbReference>
<dbReference type="PROSITE" id="PS50887">
    <property type="entry name" value="GGDEF"/>
    <property type="match status" value="1"/>
</dbReference>
<gene>
    <name evidence="8" type="ORF">AEA09_19310</name>
</gene>
<accession>A0ABR5JVP9</accession>
<dbReference type="EMBL" id="LGRV01000009">
    <property type="protein sequence ID" value="KOS66221.1"/>
    <property type="molecule type" value="Genomic_DNA"/>
</dbReference>
<keyword evidence="3 6" id="KW-0812">Transmembrane</keyword>
<dbReference type="InterPro" id="IPR029151">
    <property type="entry name" value="Sensor-like_sf"/>
</dbReference>
<dbReference type="InterPro" id="IPR029787">
    <property type="entry name" value="Nucleotide_cyclase"/>
</dbReference>
<sequence>MTKYQYFKLKHLIIGVALAAFLITLVSSLWSGYRVNVNTIKENTLETNRVYSQKLAETANAYLEESFQILGYSAKTIAEKMDDEQVLFSETERIKLQNDMFNSVIVTNADGLVLSVSPPSVEVKGEVLTSDGATEALAQKVPLVSKPYEGITGRLLIFISHPIFNDAGQYVGLVAGTIYLKEENVFYKLLGKHYYDDGSYVFVVDEDGRIIYHENPTRINDDAIKNKAVQAVIAGNSGSQQVVNTRGVEMLAGYSAIPLAKWGVVSQRPLEVAMSPSMDHVKNMAYVAMPLLVFCLVLVFWAASRIARPLQQLATFTEESLDTKNVKSLESVSGWYYEASSLKGALVRSLSFLQGQVSFFMDQSTIDPLTGVTNRRTMDALLAEWTDNNLPHAIILLDLDHFKSVNDTYGHAVGDKVLKFLAEKMEAVARDKDVCCRYGGEEFIVLLPQTTVIEAEHIAEQLREILANTVSPCGRAVTLSAGVAEYPKMAETTEALIEAADKALYHAKQTGRNRVIVAGQEKLQEI</sequence>
<evidence type="ECO:0000256" key="2">
    <source>
        <dbReference type="ARBA" id="ARBA00022475"/>
    </source>
</evidence>
<dbReference type="PANTHER" id="PTHR45138:SF9">
    <property type="entry name" value="DIGUANYLATE CYCLASE DGCM-RELATED"/>
    <property type="match status" value="1"/>
</dbReference>
<dbReference type="Pfam" id="PF00990">
    <property type="entry name" value="GGDEF"/>
    <property type="match status" value="1"/>
</dbReference>
<feature type="transmembrane region" description="Helical" evidence="6">
    <location>
        <begin position="284"/>
        <end position="303"/>
    </location>
</feature>
<dbReference type="InterPro" id="IPR043128">
    <property type="entry name" value="Rev_trsase/Diguanyl_cyclase"/>
</dbReference>
<keyword evidence="4 6" id="KW-1133">Transmembrane helix</keyword>
<evidence type="ECO:0000313" key="8">
    <source>
        <dbReference type="EMBL" id="KOS66221.1"/>
    </source>
</evidence>
<dbReference type="Gene3D" id="3.30.70.270">
    <property type="match status" value="1"/>
</dbReference>
<evidence type="ECO:0000256" key="1">
    <source>
        <dbReference type="ARBA" id="ARBA00004651"/>
    </source>
</evidence>
<dbReference type="SUPFAM" id="SSF55073">
    <property type="entry name" value="Nucleotide cyclase"/>
    <property type="match status" value="1"/>
</dbReference>
<dbReference type="SMART" id="SM00267">
    <property type="entry name" value="GGDEF"/>
    <property type="match status" value="1"/>
</dbReference>
<dbReference type="Gene3D" id="3.30.450.20">
    <property type="entry name" value="PAS domain"/>
    <property type="match status" value="1"/>
</dbReference>
<dbReference type="InterPro" id="IPR050469">
    <property type="entry name" value="Diguanylate_Cyclase"/>
</dbReference>
<feature type="domain" description="GGDEF" evidence="7">
    <location>
        <begin position="390"/>
        <end position="520"/>
    </location>
</feature>
<evidence type="ECO:0000256" key="4">
    <source>
        <dbReference type="ARBA" id="ARBA00022989"/>
    </source>
</evidence>
<keyword evidence="5 6" id="KW-0472">Membrane</keyword>
<dbReference type="CDD" id="cd12912">
    <property type="entry name" value="PDC2_MCP_like"/>
    <property type="match status" value="1"/>
</dbReference>
<comment type="subcellular location">
    <subcellularLocation>
        <location evidence="1">Cell membrane</location>
        <topology evidence="1">Multi-pass membrane protein</topology>
    </subcellularLocation>
</comment>
<dbReference type="NCBIfam" id="TIGR00254">
    <property type="entry name" value="GGDEF"/>
    <property type="match status" value="1"/>
</dbReference>
<feature type="transmembrane region" description="Helical" evidence="6">
    <location>
        <begin position="12"/>
        <end position="33"/>
    </location>
</feature>
<keyword evidence="9" id="KW-1185">Reference proteome</keyword>
<evidence type="ECO:0000256" key="6">
    <source>
        <dbReference type="SAM" id="Phobius"/>
    </source>
</evidence>
<evidence type="ECO:0000256" key="3">
    <source>
        <dbReference type="ARBA" id="ARBA00022692"/>
    </source>
</evidence>
<organism evidence="8 9">
    <name type="scientific">Lysinibacillus contaminans</name>
    <dbReference type="NCBI Taxonomy" id="1293441"/>
    <lineage>
        <taxon>Bacteria</taxon>
        <taxon>Bacillati</taxon>
        <taxon>Bacillota</taxon>
        <taxon>Bacilli</taxon>
        <taxon>Bacillales</taxon>
        <taxon>Bacillaceae</taxon>
        <taxon>Lysinibacillus</taxon>
    </lineage>
</organism>
<evidence type="ECO:0000313" key="9">
    <source>
        <dbReference type="Proteomes" id="UP000050668"/>
    </source>
</evidence>
<dbReference type="InterPro" id="IPR000160">
    <property type="entry name" value="GGDEF_dom"/>
</dbReference>
<dbReference type="PANTHER" id="PTHR45138">
    <property type="entry name" value="REGULATORY COMPONENTS OF SENSORY TRANSDUCTION SYSTEM"/>
    <property type="match status" value="1"/>
</dbReference>
<reference evidence="9" key="1">
    <citation type="submission" date="2015-07" db="EMBL/GenBank/DDBJ databases">
        <title>Fjat-14205 dsm 2895.</title>
        <authorList>
            <person name="Liu B."/>
            <person name="Wang J."/>
            <person name="Zhu Y."/>
            <person name="Liu G."/>
            <person name="Chen Q."/>
            <person name="Chen Z."/>
            <person name="Lan J."/>
            <person name="Che J."/>
            <person name="Ge C."/>
            <person name="Shi H."/>
            <person name="Pan Z."/>
            <person name="Liu X."/>
        </authorList>
    </citation>
    <scope>NUCLEOTIDE SEQUENCE [LARGE SCALE GENOMIC DNA]</scope>
    <source>
        <strain evidence="9">DSM 25560</strain>
    </source>
</reference>
<comment type="caution">
    <text evidence="8">The sequence shown here is derived from an EMBL/GenBank/DDBJ whole genome shotgun (WGS) entry which is preliminary data.</text>
</comment>
<dbReference type="Pfam" id="PF02743">
    <property type="entry name" value="dCache_1"/>
    <property type="match status" value="1"/>
</dbReference>
<evidence type="ECO:0000259" key="7">
    <source>
        <dbReference type="PROSITE" id="PS50887"/>
    </source>
</evidence>
<dbReference type="CDD" id="cd01949">
    <property type="entry name" value="GGDEF"/>
    <property type="match status" value="1"/>
</dbReference>
<protein>
    <submittedName>
        <fullName evidence="8">Membrane protein</fullName>
    </submittedName>
</protein>
<dbReference type="Proteomes" id="UP000050668">
    <property type="component" value="Unassembled WGS sequence"/>
</dbReference>
<dbReference type="CDD" id="cd18773">
    <property type="entry name" value="PDC1_HK_sensor"/>
    <property type="match status" value="1"/>
</dbReference>
<dbReference type="InterPro" id="IPR033479">
    <property type="entry name" value="dCache_1"/>
</dbReference>